<evidence type="ECO:0000256" key="7">
    <source>
        <dbReference type="SAM" id="MobiDB-lite"/>
    </source>
</evidence>
<keyword evidence="2" id="KW-0645">Protease</keyword>
<dbReference type="GO" id="GO:0004198">
    <property type="term" value="F:calcium-dependent cysteine-type endopeptidase activity"/>
    <property type="evidence" value="ECO:0007669"/>
    <property type="project" value="InterPro"/>
</dbReference>
<feature type="compositionally biased region" description="Acidic residues" evidence="7">
    <location>
        <begin position="498"/>
        <end position="508"/>
    </location>
</feature>
<proteinExistence type="inferred from homology"/>
<keyword evidence="10" id="KW-1185">Reference proteome</keyword>
<name>A0A9W7DVR9_9STRA</name>
<keyword evidence="4" id="KW-0788">Thiol protease</keyword>
<evidence type="ECO:0000313" key="10">
    <source>
        <dbReference type="Proteomes" id="UP001165082"/>
    </source>
</evidence>
<dbReference type="SMART" id="SM00230">
    <property type="entry name" value="CysPc"/>
    <property type="match status" value="1"/>
</dbReference>
<evidence type="ECO:0000259" key="8">
    <source>
        <dbReference type="PROSITE" id="PS50203"/>
    </source>
</evidence>
<dbReference type="Pfam" id="PF01067">
    <property type="entry name" value="Calpain_III"/>
    <property type="match status" value="1"/>
</dbReference>
<keyword evidence="3" id="KW-0378">Hydrolase</keyword>
<evidence type="ECO:0000256" key="4">
    <source>
        <dbReference type="ARBA" id="ARBA00022807"/>
    </source>
</evidence>
<feature type="active site" evidence="5">
    <location>
        <position position="94"/>
    </location>
</feature>
<accession>A0A9W7DVR9</accession>
<comment type="caution">
    <text evidence="6">Lacks conserved residue(s) required for the propagation of feature annotation.</text>
</comment>
<gene>
    <name evidence="9" type="ORF">TrRE_jg10473</name>
</gene>
<evidence type="ECO:0000256" key="6">
    <source>
        <dbReference type="PROSITE-ProRule" id="PRU00239"/>
    </source>
</evidence>
<dbReference type="SUPFAM" id="SSF54001">
    <property type="entry name" value="Cysteine proteinases"/>
    <property type="match status" value="1"/>
</dbReference>
<dbReference type="InterPro" id="IPR022682">
    <property type="entry name" value="Calpain_domain_III"/>
</dbReference>
<dbReference type="InterPro" id="IPR036213">
    <property type="entry name" value="Calpain_III_sf"/>
</dbReference>
<organism evidence="9 10">
    <name type="scientific">Triparma retinervis</name>
    <dbReference type="NCBI Taxonomy" id="2557542"/>
    <lineage>
        <taxon>Eukaryota</taxon>
        <taxon>Sar</taxon>
        <taxon>Stramenopiles</taxon>
        <taxon>Ochrophyta</taxon>
        <taxon>Bolidophyceae</taxon>
        <taxon>Parmales</taxon>
        <taxon>Triparmaceae</taxon>
        <taxon>Triparma</taxon>
    </lineage>
</organism>
<sequence>MSEPYKEYSDDNEAQAAEAAIIEGLGDDGLWEDPHFKADGASIYKDSSRPPLGFFPVEVIDWSRINQLEVRGMSAPVTVSDEVGCVVQGALNDCYFLSALALLSTKRELLEAVIVSDDNRGRGIYTVKFNKGGRWLYVHVDDRIPCNRAGDPYFSRSSSPQESWVMVLEKAHAKLHGCYESTRGGHVEYSLQDLTGFACSRIRLVEPRFSSSVSSGAMWQRVKGYYGEGQLLGFSRSRSSDPRAHEGGLLGGHVYPVAEVCELHADATADLEALDVQLVRLVDRWGIAGGGWKGDWSEGSGLWEDYPDIKKTVDKKGEVKDSFWISWGDLVKNLNQLFVGYDLPEPATTASYSGSWISGDVKTGAGGNPSNESFPQNPQYAFAANEPTKVVITLNQTDQMLTSGLLYEGSYESAIGFCLMKITGTKARSTKFHPKKLLGCSTTFAATRSVSGVCEVMPGRYAVVPCTVRPDVELDFTVQIKSDKGIILENSGDKMAGQDDEESDDEELGEKGQVGGGVLDPNLEDGVEDDDETRGLQSMMLMVGDLATYVREVGGEVKGLEEQCRELEAKIDSAL</sequence>
<dbReference type="InterPro" id="IPR022683">
    <property type="entry name" value="Calpain_III"/>
</dbReference>
<feature type="active site" evidence="5">
    <location>
        <position position="253"/>
    </location>
</feature>
<evidence type="ECO:0000256" key="1">
    <source>
        <dbReference type="ARBA" id="ARBA00007623"/>
    </source>
</evidence>
<dbReference type="PANTHER" id="PTHR10183:SF379">
    <property type="entry name" value="CALPAIN-5"/>
    <property type="match status" value="1"/>
</dbReference>
<reference evidence="9" key="1">
    <citation type="submission" date="2022-07" db="EMBL/GenBank/DDBJ databases">
        <title>Genome analysis of Parmales, a sister group of diatoms, reveals the evolutionary specialization of diatoms from phago-mixotrophs to photoautotrophs.</title>
        <authorList>
            <person name="Ban H."/>
            <person name="Sato S."/>
            <person name="Yoshikawa S."/>
            <person name="Kazumasa Y."/>
            <person name="Nakamura Y."/>
            <person name="Ichinomiya M."/>
            <person name="Saitoh K."/>
            <person name="Sato N."/>
            <person name="Blanc-Mathieu R."/>
            <person name="Endo H."/>
            <person name="Kuwata A."/>
            <person name="Ogata H."/>
        </authorList>
    </citation>
    <scope>NUCLEOTIDE SEQUENCE</scope>
</reference>
<dbReference type="SMART" id="SM00720">
    <property type="entry name" value="calpain_III"/>
    <property type="match status" value="1"/>
</dbReference>
<dbReference type="PROSITE" id="PS50203">
    <property type="entry name" value="CALPAIN_CAT"/>
    <property type="match status" value="1"/>
</dbReference>
<dbReference type="AlphaFoldDB" id="A0A9W7DVR9"/>
<evidence type="ECO:0000256" key="5">
    <source>
        <dbReference type="PIRSR" id="PIRSR622684-1"/>
    </source>
</evidence>
<feature type="domain" description="Calpain catalytic" evidence="8">
    <location>
        <begin position="30"/>
        <end position="339"/>
    </location>
</feature>
<dbReference type="InterPro" id="IPR038765">
    <property type="entry name" value="Papain-like_cys_pep_sf"/>
</dbReference>
<dbReference type="OrthoDB" id="424753at2759"/>
<comment type="similarity">
    <text evidence="1">Belongs to the peptidase C2 family.</text>
</comment>
<dbReference type="GO" id="GO:0006508">
    <property type="term" value="P:proteolysis"/>
    <property type="evidence" value="ECO:0007669"/>
    <property type="project" value="UniProtKB-KW"/>
</dbReference>
<feature type="region of interest" description="Disordered" evidence="7">
    <location>
        <begin position="490"/>
        <end position="530"/>
    </location>
</feature>
<evidence type="ECO:0000256" key="2">
    <source>
        <dbReference type="ARBA" id="ARBA00022670"/>
    </source>
</evidence>
<dbReference type="Proteomes" id="UP001165082">
    <property type="component" value="Unassembled WGS sequence"/>
</dbReference>
<dbReference type="InterPro" id="IPR001300">
    <property type="entry name" value="Peptidase_C2_calpain_cat"/>
</dbReference>
<protein>
    <recommendedName>
        <fullName evidence="8">Calpain catalytic domain-containing protein</fullName>
    </recommendedName>
</protein>
<evidence type="ECO:0000256" key="3">
    <source>
        <dbReference type="ARBA" id="ARBA00022801"/>
    </source>
</evidence>
<dbReference type="PANTHER" id="PTHR10183">
    <property type="entry name" value="CALPAIN"/>
    <property type="match status" value="1"/>
</dbReference>
<evidence type="ECO:0000313" key="9">
    <source>
        <dbReference type="EMBL" id="GMH56792.1"/>
    </source>
</evidence>
<dbReference type="Pfam" id="PF00648">
    <property type="entry name" value="Peptidase_C2"/>
    <property type="match status" value="1"/>
</dbReference>
<dbReference type="EMBL" id="BRXZ01000891">
    <property type="protein sequence ID" value="GMH56792.1"/>
    <property type="molecule type" value="Genomic_DNA"/>
</dbReference>
<dbReference type="InterPro" id="IPR022684">
    <property type="entry name" value="Calpain_cysteine_protease"/>
</dbReference>
<dbReference type="PRINTS" id="PR00704">
    <property type="entry name" value="CALPAIN"/>
</dbReference>
<comment type="caution">
    <text evidence="9">The sequence shown here is derived from an EMBL/GenBank/DDBJ whole genome shotgun (WGS) entry which is preliminary data.</text>
</comment>
<dbReference type="Gene3D" id="2.60.120.380">
    <property type="match status" value="1"/>
</dbReference>
<dbReference type="Gene3D" id="3.90.70.10">
    <property type="entry name" value="Cysteine proteinases"/>
    <property type="match status" value="1"/>
</dbReference>
<dbReference type="SUPFAM" id="SSF49758">
    <property type="entry name" value="Calpain large subunit, middle domain (domain III)"/>
    <property type="match status" value="1"/>
</dbReference>